<sequence length="290" mass="32216">MNHLTPLHHSLIQVGLGVLASLMLVGSAAANCSRTLQVPILPSGLTVIVQGTNYSGIVPDFLTQVARKAGCKISYQLVPKSRQENMFENAQADLLITAVKTARRDQFGVFVPLVQLRASLVSIEHGQPAVQSLKDLMQNPSLKLAVVRGFDYGPVYQSIVDDMQKSGRLQIENDTISIARMMRNNTNYVTIMAPTIFAGAIQTERKLHDLGGRIRYEKLEELPWTESGIYISNRSLNESDKNLLKATMDKLASSESVWKAYQQYYSIDVIKLGLRPREAPLPQPEVHATR</sequence>
<evidence type="ECO:0000313" key="1">
    <source>
        <dbReference type="EMBL" id="MBC3881122.1"/>
    </source>
</evidence>
<keyword evidence="2" id="KW-1185">Reference proteome</keyword>
<gene>
    <name evidence="1" type="ORF">H8K36_07060</name>
</gene>
<comment type="caution">
    <text evidence="1">The sequence shown here is derived from an EMBL/GenBank/DDBJ whole genome shotgun (WGS) entry which is preliminary data.</text>
</comment>
<dbReference type="RefSeq" id="WP_186914432.1">
    <property type="nucleotide sequence ID" value="NZ_JACOFZ010000001.1"/>
</dbReference>
<organism evidence="1 2">
    <name type="scientific">Undibacterium nitidum</name>
    <dbReference type="NCBI Taxonomy" id="2762298"/>
    <lineage>
        <taxon>Bacteria</taxon>
        <taxon>Pseudomonadati</taxon>
        <taxon>Pseudomonadota</taxon>
        <taxon>Betaproteobacteria</taxon>
        <taxon>Burkholderiales</taxon>
        <taxon>Oxalobacteraceae</taxon>
        <taxon>Undibacterium</taxon>
    </lineage>
</organism>
<proteinExistence type="predicted"/>
<dbReference type="Proteomes" id="UP000627446">
    <property type="component" value="Unassembled WGS sequence"/>
</dbReference>
<dbReference type="SUPFAM" id="SSF53850">
    <property type="entry name" value="Periplasmic binding protein-like II"/>
    <property type="match status" value="1"/>
</dbReference>
<dbReference type="AlphaFoldDB" id="A0A923HRG5"/>
<dbReference type="EMBL" id="JACOFZ010000001">
    <property type="protein sequence ID" value="MBC3881122.1"/>
    <property type="molecule type" value="Genomic_DNA"/>
</dbReference>
<name>A0A923HRG5_9BURK</name>
<evidence type="ECO:0000313" key="2">
    <source>
        <dbReference type="Proteomes" id="UP000627446"/>
    </source>
</evidence>
<reference evidence="1" key="1">
    <citation type="submission" date="2020-08" db="EMBL/GenBank/DDBJ databases">
        <title>Novel species isolated from subtropical streams in China.</title>
        <authorList>
            <person name="Lu H."/>
        </authorList>
    </citation>
    <scope>NUCLEOTIDE SEQUENCE</scope>
    <source>
        <strain evidence="1">LX22W</strain>
    </source>
</reference>
<accession>A0A923HRG5</accession>
<dbReference type="Gene3D" id="3.40.190.10">
    <property type="entry name" value="Periplasmic binding protein-like II"/>
    <property type="match status" value="2"/>
</dbReference>
<protein>
    <submittedName>
        <fullName evidence="1">Transporter substrate-binding domain-containing protein</fullName>
    </submittedName>
</protein>